<dbReference type="InterPro" id="IPR029058">
    <property type="entry name" value="AB_hydrolase_fold"/>
</dbReference>
<comment type="similarity">
    <text evidence="1 3">Belongs to the type-B carboxylesterase/lipase family.</text>
</comment>
<feature type="region of interest" description="Disordered" evidence="4">
    <location>
        <begin position="1"/>
        <end position="23"/>
    </location>
</feature>
<dbReference type="RefSeq" id="WP_390193944.1">
    <property type="nucleotide sequence ID" value="NZ_JBHMEP010000004.1"/>
</dbReference>
<name>A0ABV5HPB9_9VIBR</name>
<dbReference type="Proteomes" id="UP001589645">
    <property type="component" value="Unassembled WGS sequence"/>
</dbReference>
<evidence type="ECO:0000256" key="1">
    <source>
        <dbReference type="ARBA" id="ARBA00005964"/>
    </source>
</evidence>
<dbReference type="EMBL" id="JBHMEP010000004">
    <property type="protein sequence ID" value="MFB9136085.1"/>
    <property type="molecule type" value="Genomic_DNA"/>
</dbReference>
<dbReference type="Gene3D" id="3.40.50.1820">
    <property type="entry name" value="alpha/beta hydrolase"/>
    <property type="match status" value="1"/>
</dbReference>
<dbReference type="PROSITE" id="PS00122">
    <property type="entry name" value="CARBOXYLESTERASE_B_1"/>
    <property type="match status" value="1"/>
</dbReference>
<proteinExistence type="inferred from homology"/>
<accession>A0ABV5HPB9</accession>
<organism evidence="6 7">
    <name type="scientific">Vibrio olivae</name>
    <dbReference type="NCBI Taxonomy" id="1243002"/>
    <lineage>
        <taxon>Bacteria</taxon>
        <taxon>Pseudomonadati</taxon>
        <taxon>Pseudomonadota</taxon>
        <taxon>Gammaproteobacteria</taxon>
        <taxon>Vibrionales</taxon>
        <taxon>Vibrionaceae</taxon>
        <taxon>Vibrio</taxon>
    </lineage>
</organism>
<sequence>MSSIAFSSGATPSPITETESGQVQGITQEGINIYRGIPFAEPPLGPLRWRAPQPKTPWSGIYQATEFSHDCMQKPFPSDAAPLGTEPNEDCLGLNVWAPKSRTEKPLPVMVWIYGGGFVNGGSSTPIYDGQAFAQNDIIVVSFNYRVGRFGFFAHPALSAEPHGDEPLGNYGFMDQIAALKWVKNNIHQFGGDANNITLVGESAGGFSIHTLLTSPLSQGLFQRAIIQSGGGRIGMNQRLIDKMNDQGVPSAEQIGENFAKRFNIQGQDALEALRQLSAEKVTSGLNMNSMGDPTYSGPMLDGKLVVKQPQDYYVKGERLSVPLMMGTTDFEIGFAGPVDSMSDALEPFAELEVDQKKIAKAYADNGVTKPQDVAQRIASDALMVEPTRYALRVADEHNQTVYGYRFAYVTESEKEAWPGAFHATDIPYAFNTVATRYGEKLSSEDQAMADLVHQYWVNFIKYGNPNGDDLPTWQPYDGQQDNLMWFSNQGAKESVMRTDPWNERLDYIKLLQPQP</sequence>
<dbReference type="SUPFAM" id="SSF53474">
    <property type="entry name" value="alpha/beta-Hydrolases"/>
    <property type="match status" value="1"/>
</dbReference>
<keyword evidence="7" id="KW-1185">Reference proteome</keyword>
<dbReference type="PANTHER" id="PTHR11559">
    <property type="entry name" value="CARBOXYLESTERASE"/>
    <property type="match status" value="1"/>
</dbReference>
<evidence type="ECO:0000313" key="7">
    <source>
        <dbReference type="Proteomes" id="UP001589645"/>
    </source>
</evidence>
<dbReference type="InterPro" id="IPR050309">
    <property type="entry name" value="Type-B_Carboxylest/Lipase"/>
</dbReference>
<reference evidence="6 7" key="1">
    <citation type="submission" date="2024-09" db="EMBL/GenBank/DDBJ databases">
        <authorList>
            <person name="Sun Q."/>
            <person name="Mori K."/>
        </authorList>
    </citation>
    <scope>NUCLEOTIDE SEQUENCE [LARGE SCALE GENOMIC DNA]</scope>
    <source>
        <strain evidence="6 7">CECT 8064</strain>
    </source>
</reference>
<evidence type="ECO:0000256" key="3">
    <source>
        <dbReference type="RuleBase" id="RU361235"/>
    </source>
</evidence>
<comment type="caution">
    <text evidence="6">The sequence shown here is derived from an EMBL/GenBank/DDBJ whole genome shotgun (WGS) entry which is preliminary data.</text>
</comment>
<evidence type="ECO:0000313" key="6">
    <source>
        <dbReference type="EMBL" id="MFB9136085.1"/>
    </source>
</evidence>
<feature type="domain" description="Carboxylesterase type B" evidence="5">
    <location>
        <begin position="13"/>
        <end position="492"/>
    </location>
</feature>
<gene>
    <name evidence="6" type="ORF">ACFFUV_14025</name>
</gene>
<dbReference type="EC" id="3.1.1.-" evidence="3"/>
<evidence type="ECO:0000256" key="4">
    <source>
        <dbReference type="SAM" id="MobiDB-lite"/>
    </source>
</evidence>
<protein>
    <recommendedName>
        <fullName evidence="3">Carboxylic ester hydrolase</fullName>
        <ecNumber evidence="3">3.1.1.-</ecNumber>
    </recommendedName>
</protein>
<dbReference type="InterPro" id="IPR019826">
    <property type="entry name" value="Carboxylesterase_B_AS"/>
</dbReference>
<dbReference type="Pfam" id="PF00135">
    <property type="entry name" value="COesterase"/>
    <property type="match status" value="1"/>
</dbReference>
<keyword evidence="2 3" id="KW-0378">Hydrolase</keyword>
<evidence type="ECO:0000259" key="5">
    <source>
        <dbReference type="Pfam" id="PF00135"/>
    </source>
</evidence>
<dbReference type="InterPro" id="IPR002018">
    <property type="entry name" value="CarbesteraseB"/>
</dbReference>
<evidence type="ECO:0000256" key="2">
    <source>
        <dbReference type="ARBA" id="ARBA00022801"/>
    </source>
</evidence>